<protein>
    <submittedName>
        <fullName evidence="1">DNA-directed RNA polymerase subunit RPC12/RpoP</fullName>
    </submittedName>
</protein>
<dbReference type="GO" id="GO:0000428">
    <property type="term" value="C:DNA-directed RNA polymerase complex"/>
    <property type="evidence" value="ECO:0007669"/>
    <property type="project" value="UniProtKB-KW"/>
</dbReference>
<evidence type="ECO:0000313" key="1">
    <source>
        <dbReference type="EMBL" id="MET3634718.1"/>
    </source>
</evidence>
<gene>
    <name evidence="1" type="ORF">ABID28_001377</name>
</gene>
<comment type="caution">
    <text evidence="1">The sequence shown here is derived from an EMBL/GenBank/DDBJ whole genome shotgun (WGS) entry which is preliminary data.</text>
</comment>
<organism evidence="1 2">
    <name type="scientific">Streptococcus porcorum</name>
    <dbReference type="NCBI Taxonomy" id="701526"/>
    <lineage>
        <taxon>Bacteria</taxon>
        <taxon>Bacillati</taxon>
        <taxon>Bacillota</taxon>
        <taxon>Bacilli</taxon>
        <taxon>Lactobacillales</taxon>
        <taxon>Streptococcaceae</taxon>
        <taxon>Streptococcus</taxon>
    </lineage>
</organism>
<dbReference type="RefSeq" id="WP_354369298.1">
    <property type="nucleotide sequence ID" value="NZ_JBEPLN010000023.1"/>
</dbReference>
<evidence type="ECO:0000313" key="2">
    <source>
        <dbReference type="Proteomes" id="UP001549037"/>
    </source>
</evidence>
<keyword evidence="1" id="KW-0804">Transcription</keyword>
<keyword evidence="2" id="KW-1185">Reference proteome</keyword>
<accession>A0ABV2JG20</accession>
<dbReference type="Proteomes" id="UP001549037">
    <property type="component" value="Unassembled WGS sequence"/>
</dbReference>
<dbReference type="EMBL" id="JBEPLN010000023">
    <property type="protein sequence ID" value="MET3634718.1"/>
    <property type="molecule type" value="Genomic_DNA"/>
</dbReference>
<sequence length="113" mass="13290">MQTIIQYRSLFFLALILAIFIVRSYWARKHPKVNSPKNTMTCPKCHSKNLTIENPKRKQFSAQAALIGNAINGREGAMYAMLYEADKIYYRCRFCGHRFTYKKRYIGKSKEKL</sequence>
<keyword evidence="1" id="KW-0240">DNA-directed RNA polymerase</keyword>
<proteinExistence type="predicted"/>
<reference evidence="1 2" key="1">
    <citation type="submission" date="2024-06" db="EMBL/GenBank/DDBJ databases">
        <title>Genomic Encyclopedia of Type Strains, Phase IV (KMG-IV): sequencing the most valuable type-strain genomes for metagenomic binning, comparative biology and taxonomic classification.</title>
        <authorList>
            <person name="Goeker M."/>
        </authorList>
    </citation>
    <scope>NUCLEOTIDE SEQUENCE [LARGE SCALE GENOMIC DNA]</scope>
    <source>
        <strain evidence="1 2">DSM 28302</strain>
    </source>
</reference>
<name>A0ABV2JG20_9STRE</name>